<dbReference type="AlphaFoldDB" id="A0A4S8MCY7"/>
<sequence length="155" mass="17695">MGMNQVYVSPLASPVSKRIRARLYPADRQVPLSVSSYYRGDPTQRYVLALDTLSGAKTQPYVHDVVVSVTYRRKAYKFRVFFKRHKLLPINQAVRQLAGIDVEGDVLVVAVGKKVNIRNLRGREENRAADLALRRLMQRLTPLRTRPTFPAKMTV</sequence>
<accession>A0A4S8MCY7</accession>
<gene>
    <name evidence="1" type="ORF">K435DRAFT_854751</name>
</gene>
<dbReference type="Proteomes" id="UP000297245">
    <property type="component" value="Unassembled WGS sequence"/>
</dbReference>
<name>A0A4S8MCY7_DENBC</name>
<dbReference type="EMBL" id="ML179104">
    <property type="protein sequence ID" value="THV00403.1"/>
    <property type="molecule type" value="Genomic_DNA"/>
</dbReference>
<dbReference type="OrthoDB" id="2916406at2759"/>
<reference evidence="1 2" key="1">
    <citation type="journal article" date="2019" name="Nat. Ecol. Evol.">
        <title>Megaphylogeny resolves global patterns of mushroom evolution.</title>
        <authorList>
            <person name="Varga T."/>
            <person name="Krizsan K."/>
            <person name="Foldi C."/>
            <person name="Dima B."/>
            <person name="Sanchez-Garcia M."/>
            <person name="Sanchez-Ramirez S."/>
            <person name="Szollosi G.J."/>
            <person name="Szarkandi J.G."/>
            <person name="Papp V."/>
            <person name="Albert L."/>
            <person name="Andreopoulos W."/>
            <person name="Angelini C."/>
            <person name="Antonin V."/>
            <person name="Barry K.W."/>
            <person name="Bougher N.L."/>
            <person name="Buchanan P."/>
            <person name="Buyck B."/>
            <person name="Bense V."/>
            <person name="Catcheside P."/>
            <person name="Chovatia M."/>
            <person name="Cooper J."/>
            <person name="Damon W."/>
            <person name="Desjardin D."/>
            <person name="Finy P."/>
            <person name="Geml J."/>
            <person name="Haridas S."/>
            <person name="Hughes K."/>
            <person name="Justo A."/>
            <person name="Karasinski D."/>
            <person name="Kautmanova I."/>
            <person name="Kiss B."/>
            <person name="Kocsube S."/>
            <person name="Kotiranta H."/>
            <person name="LaButti K.M."/>
            <person name="Lechner B.E."/>
            <person name="Liimatainen K."/>
            <person name="Lipzen A."/>
            <person name="Lukacs Z."/>
            <person name="Mihaltcheva S."/>
            <person name="Morgado L.N."/>
            <person name="Niskanen T."/>
            <person name="Noordeloos M.E."/>
            <person name="Ohm R.A."/>
            <person name="Ortiz-Santana B."/>
            <person name="Ovrebo C."/>
            <person name="Racz N."/>
            <person name="Riley R."/>
            <person name="Savchenko A."/>
            <person name="Shiryaev A."/>
            <person name="Soop K."/>
            <person name="Spirin V."/>
            <person name="Szebenyi C."/>
            <person name="Tomsovsky M."/>
            <person name="Tulloss R.E."/>
            <person name="Uehling J."/>
            <person name="Grigoriev I.V."/>
            <person name="Vagvolgyi C."/>
            <person name="Papp T."/>
            <person name="Martin F.M."/>
            <person name="Miettinen O."/>
            <person name="Hibbett D.S."/>
            <person name="Nagy L.G."/>
        </authorList>
    </citation>
    <scope>NUCLEOTIDE SEQUENCE [LARGE SCALE GENOMIC DNA]</scope>
    <source>
        <strain evidence="1 2">CBS 962.96</strain>
    </source>
</reference>
<keyword evidence="2" id="KW-1185">Reference proteome</keyword>
<evidence type="ECO:0000313" key="2">
    <source>
        <dbReference type="Proteomes" id="UP000297245"/>
    </source>
</evidence>
<evidence type="ECO:0000313" key="1">
    <source>
        <dbReference type="EMBL" id="THV00403.1"/>
    </source>
</evidence>
<proteinExistence type="predicted"/>
<organism evidence="1 2">
    <name type="scientific">Dendrothele bispora (strain CBS 962.96)</name>
    <dbReference type="NCBI Taxonomy" id="1314807"/>
    <lineage>
        <taxon>Eukaryota</taxon>
        <taxon>Fungi</taxon>
        <taxon>Dikarya</taxon>
        <taxon>Basidiomycota</taxon>
        <taxon>Agaricomycotina</taxon>
        <taxon>Agaricomycetes</taxon>
        <taxon>Agaricomycetidae</taxon>
        <taxon>Agaricales</taxon>
        <taxon>Agaricales incertae sedis</taxon>
        <taxon>Dendrothele</taxon>
    </lineage>
</organism>
<protein>
    <submittedName>
        <fullName evidence="1">Uncharacterized protein</fullName>
    </submittedName>
</protein>